<evidence type="ECO:0000313" key="7">
    <source>
        <dbReference type="Proteomes" id="UP001596528"/>
    </source>
</evidence>
<sequence>MLGRFTFSSVAAILLFILLTACGAGSGSSENGNTASQPSESAAAGQSQEQEQSGSKEVNIYTARHYEVDGKLYDEFTRATGIKVNVVEGKAEELIERMKREGESSPADLFITVDGGILNNAKTSGILQPIESDTVNSNVPAEYRDADNHWVGLSARARIIAYSKERVKPEQLSTYEDLATDKWKGKVLVRSSTSLYNQSLLASLIELNGEAQAEEWAKGIVANMARKPEGGDRDQAKAIVAGQGDVALMNTYYVGQLLNSKDAEEVKVGEQIGVFFPNQETTGTHVNISGVGLAKHSKNKDAAIKLIEYLTGAEAQAIFSSENFEFPVNPEAELPELLKSWGEFKKQQLDFSKLGEHNKKAVEILNKVGWD</sequence>
<reference evidence="7" key="1">
    <citation type="journal article" date="2019" name="Int. J. Syst. Evol. Microbiol.">
        <title>The Global Catalogue of Microorganisms (GCM) 10K type strain sequencing project: providing services to taxonomists for standard genome sequencing and annotation.</title>
        <authorList>
            <consortium name="The Broad Institute Genomics Platform"/>
            <consortium name="The Broad Institute Genome Sequencing Center for Infectious Disease"/>
            <person name="Wu L."/>
            <person name="Ma J."/>
        </authorList>
    </citation>
    <scope>NUCLEOTIDE SEQUENCE [LARGE SCALE GENOMIC DNA]</scope>
    <source>
        <strain evidence="7">JCM 18657</strain>
    </source>
</reference>
<evidence type="ECO:0000256" key="2">
    <source>
        <dbReference type="ARBA" id="ARBA00022496"/>
    </source>
</evidence>
<dbReference type="PANTHER" id="PTHR30006:SF15">
    <property type="entry name" value="IRON-UTILIZATION PERIPLASMIC PROTEIN"/>
    <property type="match status" value="1"/>
</dbReference>
<keyword evidence="7" id="KW-1185">Reference proteome</keyword>
<dbReference type="SUPFAM" id="SSF53850">
    <property type="entry name" value="Periplasmic binding protein-like II"/>
    <property type="match status" value="1"/>
</dbReference>
<feature type="chain" id="PRO_5045771964" evidence="5">
    <location>
        <begin position="24"/>
        <end position="371"/>
    </location>
</feature>
<evidence type="ECO:0000256" key="5">
    <source>
        <dbReference type="SAM" id="SignalP"/>
    </source>
</evidence>
<feature type="region of interest" description="Disordered" evidence="4">
    <location>
        <begin position="27"/>
        <end position="57"/>
    </location>
</feature>
<dbReference type="PANTHER" id="PTHR30006">
    <property type="entry name" value="THIAMINE-BINDING PERIPLASMIC PROTEIN-RELATED"/>
    <property type="match status" value="1"/>
</dbReference>
<keyword evidence="3 5" id="KW-0732">Signal</keyword>
<keyword evidence="2" id="KW-0813">Transport</keyword>
<evidence type="ECO:0000313" key="6">
    <source>
        <dbReference type="EMBL" id="MFC7751505.1"/>
    </source>
</evidence>
<dbReference type="Pfam" id="PF13343">
    <property type="entry name" value="SBP_bac_6"/>
    <property type="match status" value="1"/>
</dbReference>
<keyword evidence="2" id="KW-0410">Iron transport</keyword>
<dbReference type="EMBL" id="JBHTGQ010000045">
    <property type="protein sequence ID" value="MFC7751505.1"/>
    <property type="molecule type" value="Genomic_DNA"/>
</dbReference>
<feature type="compositionally biased region" description="Low complexity" evidence="4">
    <location>
        <begin position="35"/>
        <end position="55"/>
    </location>
</feature>
<protein>
    <submittedName>
        <fullName evidence="6">Fe(3+) ABC transporter substrate-binding protein</fullName>
    </submittedName>
</protein>
<organism evidence="6 7">
    <name type="scientific">Paenibacillus thermoaerophilus</name>
    <dbReference type="NCBI Taxonomy" id="1215385"/>
    <lineage>
        <taxon>Bacteria</taxon>
        <taxon>Bacillati</taxon>
        <taxon>Bacillota</taxon>
        <taxon>Bacilli</taxon>
        <taxon>Bacillales</taxon>
        <taxon>Paenibacillaceae</taxon>
        <taxon>Paenibacillus</taxon>
    </lineage>
</organism>
<proteinExistence type="inferred from homology"/>
<keyword evidence="2" id="KW-0406">Ion transport</keyword>
<evidence type="ECO:0000256" key="3">
    <source>
        <dbReference type="ARBA" id="ARBA00022729"/>
    </source>
</evidence>
<dbReference type="PIRSF" id="PIRSF002825">
    <property type="entry name" value="CfbpA"/>
    <property type="match status" value="1"/>
</dbReference>
<comment type="caution">
    <text evidence="6">The sequence shown here is derived from an EMBL/GenBank/DDBJ whole genome shotgun (WGS) entry which is preliminary data.</text>
</comment>
<dbReference type="Gene3D" id="3.40.190.10">
    <property type="entry name" value="Periplasmic binding protein-like II"/>
    <property type="match status" value="2"/>
</dbReference>
<evidence type="ECO:0000256" key="4">
    <source>
        <dbReference type="SAM" id="MobiDB-lite"/>
    </source>
</evidence>
<evidence type="ECO:0000256" key="1">
    <source>
        <dbReference type="ARBA" id="ARBA00008520"/>
    </source>
</evidence>
<dbReference type="RefSeq" id="WP_138790822.1">
    <property type="nucleotide sequence ID" value="NZ_JBHTGQ010000045.1"/>
</dbReference>
<name>A0ABW2V9V1_9BACL</name>
<dbReference type="PROSITE" id="PS51257">
    <property type="entry name" value="PROKAR_LIPOPROTEIN"/>
    <property type="match status" value="1"/>
</dbReference>
<accession>A0ABW2V9V1</accession>
<keyword evidence="2" id="KW-0408">Iron</keyword>
<dbReference type="CDD" id="cd13542">
    <property type="entry name" value="PBP2_FutA1_ilke"/>
    <property type="match status" value="1"/>
</dbReference>
<feature type="signal peptide" evidence="5">
    <location>
        <begin position="1"/>
        <end position="23"/>
    </location>
</feature>
<dbReference type="Proteomes" id="UP001596528">
    <property type="component" value="Unassembled WGS sequence"/>
</dbReference>
<gene>
    <name evidence="6" type="ORF">ACFQWB_16415</name>
</gene>
<comment type="similarity">
    <text evidence="1">Belongs to the bacterial solute-binding protein 1 family.</text>
</comment>
<dbReference type="InterPro" id="IPR026045">
    <property type="entry name" value="Ferric-bd"/>
</dbReference>